<accession>A0AAN7YXX3</accession>
<evidence type="ECO:0000313" key="3">
    <source>
        <dbReference type="Proteomes" id="UP001305414"/>
    </source>
</evidence>
<organism evidence="2 3">
    <name type="scientific">Xylaria bambusicola</name>
    <dbReference type="NCBI Taxonomy" id="326684"/>
    <lineage>
        <taxon>Eukaryota</taxon>
        <taxon>Fungi</taxon>
        <taxon>Dikarya</taxon>
        <taxon>Ascomycota</taxon>
        <taxon>Pezizomycotina</taxon>
        <taxon>Sordariomycetes</taxon>
        <taxon>Xylariomycetidae</taxon>
        <taxon>Xylariales</taxon>
        <taxon>Xylariaceae</taxon>
        <taxon>Xylaria</taxon>
    </lineage>
</organism>
<keyword evidence="3" id="KW-1185">Reference proteome</keyword>
<reference evidence="2 3" key="1">
    <citation type="submission" date="2023-10" db="EMBL/GenBank/DDBJ databases">
        <title>Draft genome sequence of Xylaria bambusicola isolate GMP-LS, the root and basal stem rot pathogen of sugarcane in Indonesia.</title>
        <authorList>
            <person name="Selvaraj P."/>
            <person name="Muralishankar V."/>
            <person name="Muruganantham S."/>
            <person name="Sp S."/>
            <person name="Haryani S."/>
            <person name="Lau K.J.X."/>
            <person name="Naqvi N.I."/>
        </authorList>
    </citation>
    <scope>NUCLEOTIDE SEQUENCE [LARGE SCALE GENOMIC DNA]</scope>
    <source>
        <strain evidence="2">GMP-LS</strain>
    </source>
</reference>
<feature type="compositionally biased region" description="Basic and acidic residues" evidence="1">
    <location>
        <begin position="87"/>
        <end position="106"/>
    </location>
</feature>
<comment type="caution">
    <text evidence="2">The sequence shown here is derived from an EMBL/GenBank/DDBJ whole genome shotgun (WGS) entry which is preliminary data.</text>
</comment>
<dbReference type="AlphaFoldDB" id="A0AAN7YXX3"/>
<feature type="compositionally biased region" description="Basic and acidic residues" evidence="1">
    <location>
        <begin position="57"/>
        <end position="80"/>
    </location>
</feature>
<evidence type="ECO:0000256" key="1">
    <source>
        <dbReference type="SAM" id="MobiDB-lite"/>
    </source>
</evidence>
<dbReference type="EMBL" id="JAWHQM010000013">
    <property type="protein sequence ID" value="KAK5629840.1"/>
    <property type="molecule type" value="Genomic_DNA"/>
</dbReference>
<proteinExistence type="predicted"/>
<gene>
    <name evidence="2" type="ORF">RRF57_005555</name>
</gene>
<sequence>MKLSPPPDPRNLLPSRAHPEHRKLRKQLEKEHPFGFTEIVTLGLIGLTLAWDIDKQAQKCAEKKGKEDAEGGMAKRDERDHRRRDRAYHGRKPESRRDHRGSERSRSSKRGGWGASERYDYDPGRRQSVGYHDDPRHDDGYRGYRPRYDPRDDYRYERQYKDPRGSDSGGRRRSRRDSW</sequence>
<feature type="compositionally biased region" description="Basic and acidic residues" evidence="1">
    <location>
        <begin position="117"/>
        <end position="165"/>
    </location>
</feature>
<evidence type="ECO:0000313" key="2">
    <source>
        <dbReference type="EMBL" id="KAK5629840.1"/>
    </source>
</evidence>
<feature type="region of interest" description="Disordered" evidence="1">
    <location>
        <begin position="57"/>
        <end position="179"/>
    </location>
</feature>
<feature type="region of interest" description="Disordered" evidence="1">
    <location>
        <begin position="1"/>
        <end position="32"/>
    </location>
</feature>
<dbReference type="Proteomes" id="UP001305414">
    <property type="component" value="Unassembled WGS sequence"/>
</dbReference>
<protein>
    <submittedName>
        <fullName evidence="2">Uncharacterized protein</fullName>
    </submittedName>
</protein>
<name>A0AAN7YXX3_9PEZI</name>